<dbReference type="Proteomes" id="UP000671879">
    <property type="component" value="Chromosome"/>
</dbReference>
<evidence type="ECO:0000259" key="10">
    <source>
        <dbReference type="PROSITE" id="PS51449"/>
    </source>
</evidence>
<name>A0A9Q7F0W4_9BACT</name>
<dbReference type="InterPro" id="IPR006638">
    <property type="entry name" value="Elp3/MiaA/NifB-like_rSAM"/>
</dbReference>
<dbReference type="GO" id="GO:0046872">
    <property type="term" value="F:metal ion binding"/>
    <property type="evidence" value="ECO:0007669"/>
    <property type="project" value="UniProtKB-KW"/>
</dbReference>
<gene>
    <name evidence="8 12" type="primary">rimO</name>
    <name evidence="12" type="ORF">KAR29_06150</name>
</gene>
<keyword evidence="1 8" id="KW-0004">4Fe-4S</keyword>
<dbReference type="GO" id="GO:0103039">
    <property type="term" value="F:protein methylthiotransferase activity"/>
    <property type="evidence" value="ECO:0007669"/>
    <property type="project" value="UniProtKB-EC"/>
</dbReference>
<feature type="binding site" evidence="8">
    <location>
        <position position="80"/>
    </location>
    <ligand>
        <name>[4Fe-4S] cluster</name>
        <dbReference type="ChEBI" id="CHEBI:49883"/>
        <label>1</label>
    </ligand>
</feature>
<dbReference type="InterPro" id="IPR002792">
    <property type="entry name" value="TRAM_dom"/>
</dbReference>
<dbReference type="PROSITE" id="PS01278">
    <property type="entry name" value="MTTASE_RADICAL"/>
    <property type="match status" value="1"/>
</dbReference>
<dbReference type="PROSITE" id="PS50926">
    <property type="entry name" value="TRAM"/>
    <property type="match status" value="1"/>
</dbReference>
<comment type="catalytic activity">
    <reaction evidence="8">
        <text>L-aspartate(89)-[ribosomal protein uS12]-hydrogen + (sulfur carrier)-SH + AH2 + 2 S-adenosyl-L-methionine = 3-methylsulfanyl-L-aspartate(89)-[ribosomal protein uS12]-hydrogen + (sulfur carrier)-H + 5'-deoxyadenosine + L-methionine + A + S-adenosyl-L-homocysteine + 2 H(+)</text>
        <dbReference type="Rhea" id="RHEA:37087"/>
        <dbReference type="Rhea" id="RHEA-COMP:10460"/>
        <dbReference type="Rhea" id="RHEA-COMP:10461"/>
        <dbReference type="Rhea" id="RHEA-COMP:14737"/>
        <dbReference type="Rhea" id="RHEA-COMP:14739"/>
        <dbReference type="ChEBI" id="CHEBI:13193"/>
        <dbReference type="ChEBI" id="CHEBI:15378"/>
        <dbReference type="ChEBI" id="CHEBI:17319"/>
        <dbReference type="ChEBI" id="CHEBI:17499"/>
        <dbReference type="ChEBI" id="CHEBI:29917"/>
        <dbReference type="ChEBI" id="CHEBI:29961"/>
        <dbReference type="ChEBI" id="CHEBI:57844"/>
        <dbReference type="ChEBI" id="CHEBI:57856"/>
        <dbReference type="ChEBI" id="CHEBI:59789"/>
        <dbReference type="ChEBI" id="CHEBI:64428"/>
        <dbReference type="ChEBI" id="CHEBI:73599"/>
        <dbReference type="EC" id="2.8.4.4"/>
    </reaction>
</comment>
<dbReference type="EMBL" id="CP072943">
    <property type="protein sequence ID" value="QTX33447.1"/>
    <property type="molecule type" value="Genomic_DNA"/>
</dbReference>
<feature type="binding site" evidence="8">
    <location>
        <position position="10"/>
    </location>
    <ligand>
        <name>[4Fe-4S] cluster</name>
        <dbReference type="ChEBI" id="CHEBI:49883"/>
        <label>1</label>
    </ligand>
</feature>
<proteinExistence type="inferred from homology"/>
<dbReference type="PROSITE" id="PS51449">
    <property type="entry name" value="MTTASE_N"/>
    <property type="match status" value="1"/>
</dbReference>
<feature type="domain" description="TRAM" evidence="9">
    <location>
        <begin position="358"/>
        <end position="425"/>
    </location>
</feature>
<dbReference type="SMART" id="SM00729">
    <property type="entry name" value="Elp3"/>
    <property type="match status" value="1"/>
</dbReference>
<keyword evidence="12" id="KW-0689">Ribosomal protein</keyword>
<dbReference type="KEGG" id="aram:KAR29_06150"/>
<evidence type="ECO:0000259" key="11">
    <source>
        <dbReference type="PROSITE" id="PS51918"/>
    </source>
</evidence>
<sequence>MKVFLLSLGCAKNQVDSENLVGRLRAAGAEIVDEPQGADVALINSCSFIRPAVEESLAACFDLEELKARGEVGRIGLLGCLFNRYGEELRRELPQVDIWAPAEDWDSVLHALGIEARARRSLLPGSAPWSRYLKIAEGCDNRCTYCTIPSIRGPFRSRSLRDIVDEAHRLVDEGAREICLIAQDPTAWGRDLGAMRLADLLDALMDDLPRHLWLRLHYLHPHGVDESLLERMASGRQLLPYLDMPLQHVDDAILAAMNRNVTGERAGALLRYARSLRSDFALRTTFITGFPGEGERAFSRLLAFLEEHELDRVGAFSFWPEEGTAAARLPRRPSKAVAQGRLDRLMALQLDISLRRQRNFVGRVLDVLVERIDDEKGLAWGRSFRDAPEVDGEVEIRTKGLALGAVVPVTVTEALDHDLIGEVNPS</sequence>
<keyword evidence="13" id="KW-1185">Reference proteome</keyword>
<dbReference type="AlphaFoldDB" id="A0A9Q7F0W4"/>
<reference evidence="13" key="1">
    <citation type="submission" date="2021-04" db="EMBL/GenBank/DDBJ databases">
        <title>A novel Synergistetes isolate from a pyrite-forming mixed culture.</title>
        <authorList>
            <person name="Bunk B."/>
            <person name="Sproer C."/>
            <person name="Spring S."/>
            <person name="Pester M."/>
        </authorList>
    </citation>
    <scope>NUCLEOTIDE SEQUENCE [LARGE SCALE GENOMIC DNA]</scope>
    <source>
        <strain evidence="13">J.5.4.2-T.3.5.2</strain>
    </source>
</reference>
<keyword evidence="4 8" id="KW-0949">S-adenosyl-L-methionine</keyword>
<dbReference type="CDD" id="cd01335">
    <property type="entry name" value="Radical_SAM"/>
    <property type="match status" value="1"/>
</dbReference>
<dbReference type="GO" id="GO:0051539">
    <property type="term" value="F:4 iron, 4 sulfur cluster binding"/>
    <property type="evidence" value="ECO:0007669"/>
    <property type="project" value="UniProtKB-UniRule"/>
</dbReference>
<dbReference type="PANTHER" id="PTHR43837:SF1">
    <property type="entry name" value="RIBOSOMAL PROTEIN US12 METHYLTHIOTRANSFERASE RIMO"/>
    <property type="match status" value="1"/>
</dbReference>
<keyword evidence="6 8" id="KW-0408">Iron</keyword>
<evidence type="ECO:0000256" key="7">
    <source>
        <dbReference type="ARBA" id="ARBA00023014"/>
    </source>
</evidence>
<dbReference type="InterPro" id="IPR005839">
    <property type="entry name" value="Methylthiotransferase"/>
</dbReference>
<feature type="binding site" evidence="8">
    <location>
        <position position="143"/>
    </location>
    <ligand>
        <name>[4Fe-4S] cluster</name>
        <dbReference type="ChEBI" id="CHEBI:49883"/>
        <label>2</label>
        <note>4Fe-4S-S-AdoMet</note>
    </ligand>
</feature>
<dbReference type="Pfam" id="PF00919">
    <property type="entry name" value="UPF0004"/>
    <property type="match status" value="1"/>
</dbReference>
<evidence type="ECO:0000256" key="4">
    <source>
        <dbReference type="ARBA" id="ARBA00022691"/>
    </source>
</evidence>
<evidence type="ECO:0000256" key="3">
    <source>
        <dbReference type="ARBA" id="ARBA00022679"/>
    </source>
</evidence>
<dbReference type="NCBIfam" id="TIGR01125">
    <property type="entry name" value="30S ribosomal protein S12 methylthiotransferase RimO"/>
    <property type="match status" value="1"/>
</dbReference>
<comment type="cofactor">
    <cofactor evidence="8">
        <name>[4Fe-4S] cluster</name>
        <dbReference type="ChEBI" id="CHEBI:49883"/>
    </cofactor>
    <text evidence="8">Binds 2 [4Fe-4S] clusters. One cluster is coordinated with 3 cysteines and an exchangeable S-adenosyl-L-methionine.</text>
</comment>
<dbReference type="GO" id="GO:0035599">
    <property type="term" value="F:aspartic acid methylthiotransferase activity"/>
    <property type="evidence" value="ECO:0007669"/>
    <property type="project" value="TreeGrafter"/>
</dbReference>
<dbReference type="PANTHER" id="PTHR43837">
    <property type="entry name" value="RIBOSOMAL PROTEIN S12 METHYLTHIOTRANSFERASE RIMO"/>
    <property type="match status" value="1"/>
</dbReference>
<dbReference type="Gene3D" id="2.40.50.140">
    <property type="entry name" value="Nucleic acid-binding proteins"/>
    <property type="match status" value="1"/>
</dbReference>
<dbReference type="PROSITE" id="PS51918">
    <property type="entry name" value="RADICAL_SAM"/>
    <property type="match status" value="1"/>
</dbReference>
<evidence type="ECO:0000256" key="5">
    <source>
        <dbReference type="ARBA" id="ARBA00022723"/>
    </source>
</evidence>
<dbReference type="FunFam" id="3.80.30.20:FF:000001">
    <property type="entry name" value="tRNA-2-methylthio-N(6)-dimethylallyladenosine synthase 2"/>
    <property type="match status" value="1"/>
</dbReference>
<feature type="binding site" evidence="8">
    <location>
        <position position="139"/>
    </location>
    <ligand>
        <name>[4Fe-4S] cluster</name>
        <dbReference type="ChEBI" id="CHEBI:49883"/>
        <label>2</label>
        <note>4Fe-4S-S-AdoMet</note>
    </ligand>
</feature>
<dbReference type="SFLD" id="SFLDG01061">
    <property type="entry name" value="methylthiotransferase"/>
    <property type="match status" value="1"/>
</dbReference>
<evidence type="ECO:0000256" key="2">
    <source>
        <dbReference type="ARBA" id="ARBA00022490"/>
    </source>
</evidence>
<dbReference type="InterPro" id="IPR023404">
    <property type="entry name" value="rSAM_horseshoe"/>
</dbReference>
<dbReference type="GO" id="GO:0005829">
    <property type="term" value="C:cytosol"/>
    <property type="evidence" value="ECO:0007669"/>
    <property type="project" value="TreeGrafter"/>
</dbReference>
<evidence type="ECO:0000256" key="1">
    <source>
        <dbReference type="ARBA" id="ARBA00022485"/>
    </source>
</evidence>
<organism evidence="12 13">
    <name type="scientific">Aminithiophilus ramosus</name>
    <dbReference type="NCBI Taxonomy" id="3029084"/>
    <lineage>
        <taxon>Bacteria</taxon>
        <taxon>Thermotogati</taxon>
        <taxon>Synergistota</taxon>
        <taxon>Synergistia</taxon>
        <taxon>Synergistales</taxon>
        <taxon>Aminithiophilaceae</taxon>
        <taxon>Aminithiophilus</taxon>
    </lineage>
</organism>
<dbReference type="InterPro" id="IPR038135">
    <property type="entry name" value="Methylthiotransferase_N_sf"/>
</dbReference>
<comment type="subcellular location">
    <subcellularLocation>
        <location evidence="8">Cytoplasm</location>
    </subcellularLocation>
</comment>
<dbReference type="RefSeq" id="WP_274374734.1">
    <property type="nucleotide sequence ID" value="NZ_CP072943.1"/>
</dbReference>
<dbReference type="SFLD" id="SFLDS00029">
    <property type="entry name" value="Radical_SAM"/>
    <property type="match status" value="1"/>
</dbReference>
<keyword evidence="12" id="KW-0687">Ribonucleoprotein</keyword>
<dbReference type="Gene3D" id="3.80.30.20">
    <property type="entry name" value="tm_1862 like domain"/>
    <property type="match status" value="1"/>
</dbReference>
<dbReference type="Pfam" id="PF18693">
    <property type="entry name" value="TRAM_2"/>
    <property type="match status" value="1"/>
</dbReference>
<dbReference type="InterPro" id="IPR020612">
    <property type="entry name" value="Methylthiotransferase_CS"/>
</dbReference>
<dbReference type="EC" id="2.8.4.4" evidence="8"/>
<comment type="function">
    <text evidence="8">Catalyzes the methylthiolation of an aspartic acid residue of ribosomal protein uS12.</text>
</comment>
<dbReference type="SUPFAM" id="SSF102114">
    <property type="entry name" value="Radical SAM enzymes"/>
    <property type="match status" value="1"/>
</dbReference>
<keyword evidence="5 8" id="KW-0479">Metal-binding</keyword>
<feature type="domain" description="MTTase N-terminal" evidence="10">
    <location>
        <begin position="1"/>
        <end position="117"/>
    </location>
</feature>
<dbReference type="InterPro" id="IPR005840">
    <property type="entry name" value="Ribosomal_uS12_MeSTrfase_RimO"/>
</dbReference>
<keyword evidence="7 8" id="KW-0411">Iron-sulfur</keyword>
<dbReference type="InterPro" id="IPR007197">
    <property type="entry name" value="rSAM"/>
</dbReference>
<keyword evidence="2 8" id="KW-0963">Cytoplasm</keyword>
<dbReference type="GO" id="GO:0006400">
    <property type="term" value="P:tRNA modification"/>
    <property type="evidence" value="ECO:0007669"/>
    <property type="project" value="InterPro"/>
</dbReference>
<evidence type="ECO:0000313" key="13">
    <source>
        <dbReference type="Proteomes" id="UP000671879"/>
    </source>
</evidence>
<dbReference type="InterPro" id="IPR012340">
    <property type="entry name" value="NA-bd_OB-fold"/>
</dbReference>
<feature type="binding site" evidence="8">
    <location>
        <position position="46"/>
    </location>
    <ligand>
        <name>[4Fe-4S] cluster</name>
        <dbReference type="ChEBI" id="CHEBI:49883"/>
        <label>1</label>
    </ligand>
</feature>
<protein>
    <recommendedName>
        <fullName evidence="8">Ribosomal protein uS12 methylthiotransferase RimO</fullName>
        <shortName evidence="8">uS12 MTTase</shortName>
        <shortName evidence="8">uS12 methylthiotransferase</shortName>
        <ecNumber evidence="8">2.8.4.4</ecNumber>
    </recommendedName>
    <alternativeName>
        <fullName evidence="8">Ribosomal protein uS12 (aspartate-C(3))-methylthiotransferase</fullName>
    </alternativeName>
    <alternativeName>
        <fullName evidence="8">Ribosome maturation factor RimO</fullName>
    </alternativeName>
</protein>
<comment type="similarity">
    <text evidence="8">Belongs to the methylthiotransferase family. RimO subfamily.</text>
</comment>
<dbReference type="InterPro" id="IPR058240">
    <property type="entry name" value="rSAM_sf"/>
</dbReference>
<dbReference type="InterPro" id="IPR013848">
    <property type="entry name" value="Methylthiotransferase_N"/>
</dbReference>
<feature type="binding site" evidence="8">
    <location>
        <position position="146"/>
    </location>
    <ligand>
        <name>[4Fe-4S] cluster</name>
        <dbReference type="ChEBI" id="CHEBI:49883"/>
        <label>2</label>
        <note>4Fe-4S-S-AdoMet</note>
    </ligand>
</feature>
<dbReference type="GO" id="GO:0005840">
    <property type="term" value="C:ribosome"/>
    <property type="evidence" value="ECO:0007669"/>
    <property type="project" value="UniProtKB-KW"/>
</dbReference>
<evidence type="ECO:0000256" key="6">
    <source>
        <dbReference type="ARBA" id="ARBA00023004"/>
    </source>
</evidence>
<evidence type="ECO:0000313" key="12">
    <source>
        <dbReference type="EMBL" id="QTX33447.1"/>
    </source>
</evidence>
<dbReference type="Gene3D" id="3.40.50.12160">
    <property type="entry name" value="Methylthiotransferase, N-terminal domain"/>
    <property type="match status" value="1"/>
</dbReference>
<evidence type="ECO:0000256" key="8">
    <source>
        <dbReference type="HAMAP-Rule" id="MF_01865"/>
    </source>
</evidence>
<feature type="domain" description="Radical SAM core" evidence="11">
    <location>
        <begin position="125"/>
        <end position="355"/>
    </location>
</feature>
<accession>A0A9Q7F0W4</accession>
<dbReference type="HAMAP" id="MF_01865">
    <property type="entry name" value="MTTase_RimO"/>
    <property type="match status" value="1"/>
</dbReference>
<dbReference type="SFLD" id="SFLDG01082">
    <property type="entry name" value="B12-binding_domain_containing"/>
    <property type="match status" value="1"/>
</dbReference>
<keyword evidence="3 8" id="KW-0808">Transferase</keyword>
<dbReference type="NCBIfam" id="TIGR00089">
    <property type="entry name" value="MiaB/RimO family radical SAM methylthiotransferase"/>
    <property type="match status" value="1"/>
</dbReference>
<evidence type="ECO:0000259" key="9">
    <source>
        <dbReference type="PROSITE" id="PS50926"/>
    </source>
</evidence>
<dbReference type="Pfam" id="PF04055">
    <property type="entry name" value="Radical_SAM"/>
    <property type="match status" value="1"/>
</dbReference>